<dbReference type="AlphaFoldDB" id="A0A8D8ZW55"/>
<evidence type="ECO:0000256" key="1">
    <source>
        <dbReference type="SAM" id="Phobius"/>
    </source>
</evidence>
<keyword evidence="1" id="KW-1133">Transmembrane helix</keyword>
<dbReference type="EMBL" id="HBUF01535547">
    <property type="protein sequence ID" value="CAG6753172.1"/>
    <property type="molecule type" value="Transcribed_RNA"/>
</dbReference>
<evidence type="ECO:0000313" key="2">
    <source>
        <dbReference type="EMBL" id="CAG6753172.1"/>
    </source>
</evidence>
<keyword evidence="1" id="KW-0812">Transmembrane</keyword>
<feature type="transmembrane region" description="Helical" evidence="1">
    <location>
        <begin position="52"/>
        <end position="78"/>
    </location>
</feature>
<proteinExistence type="predicted"/>
<name>A0A8D8ZW55_9HEMI</name>
<reference evidence="2" key="1">
    <citation type="submission" date="2021-05" db="EMBL/GenBank/DDBJ databases">
        <authorList>
            <person name="Alioto T."/>
            <person name="Alioto T."/>
            <person name="Gomez Garrido J."/>
        </authorList>
    </citation>
    <scope>NUCLEOTIDE SEQUENCE</scope>
</reference>
<keyword evidence="1" id="KW-0472">Membrane</keyword>
<protein>
    <submittedName>
        <fullName evidence="2">Uncharacterized protein</fullName>
    </submittedName>
</protein>
<accession>A0A8D8ZW55</accession>
<feature type="transmembrane region" description="Helical" evidence="1">
    <location>
        <begin position="84"/>
        <end position="104"/>
    </location>
</feature>
<organism evidence="2">
    <name type="scientific">Cacopsylla melanoneura</name>
    <dbReference type="NCBI Taxonomy" id="428564"/>
    <lineage>
        <taxon>Eukaryota</taxon>
        <taxon>Metazoa</taxon>
        <taxon>Ecdysozoa</taxon>
        <taxon>Arthropoda</taxon>
        <taxon>Hexapoda</taxon>
        <taxon>Insecta</taxon>
        <taxon>Pterygota</taxon>
        <taxon>Neoptera</taxon>
        <taxon>Paraneoptera</taxon>
        <taxon>Hemiptera</taxon>
        <taxon>Sternorrhyncha</taxon>
        <taxon>Psylloidea</taxon>
        <taxon>Psyllidae</taxon>
        <taxon>Psyllinae</taxon>
        <taxon>Cacopsylla</taxon>
    </lineage>
</organism>
<sequence length="115" mass="13381">MYPIFYHLLFSFNTNSLIQTCSFLSLSSPPLPFLPSMMFFRNSLCLMRCPVSLTFLVTINFSKFLFSLISISTCWFVFMSVHFVLFTLLQIHISIASNFFFSILSKSLDKFLSRL</sequence>